<dbReference type="Proteomes" id="UP000002730">
    <property type="component" value="Chromosome"/>
</dbReference>
<dbReference type="HOGENOM" id="CLU_029105_0_0_9"/>
<dbReference type="Gene3D" id="1.10.260.40">
    <property type="entry name" value="lambda repressor-like DNA-binding domains"/>
    <property type="match status" value="1"/>
</dbReference>
<dbReference type="SMR" id="D9SLN0"/>
<dbReference type="EMBL" id="CP002160">
    <property type="protein sequence ID" value="ADL53667.1"/>
    <property type="molecule type" value="Genomic_DNA"/>
</dbReference>
<proteinExistence type="predicted"/>
<gene>
    <name evidence="1" type="ordered locus">Clocel_4004</name>
</gene>
<dbReference type="KEGG" id="ccb:Clocel_4004"/>
<dbReference type="SUPFAM" id="SSF47413">
    <property type="entry name" value="lambda repressor-like DNA-binding domains"/>
    <property type="match status" value="1"/>
</dbReference>
<dbReference type="eggNOG" id="COG2856">
    <property type="taxonomic scope" value="Bacteria"/>
</dbReference>
<evidence type="ECO:0000313" key="1">
    <source>
        <dbReference type="EMBL" id="ADL53667.1"/>
    </source>
</evidence>
<organism evidence="1 2">
    <name type="scientific">Clostridium cellulovorans (strain ATCC 35296 / DSM 3052 / OCM 3 / 743B)</name>
    <dbReference type="NCBI Taxonomy" id="573061"/>
    <lineage>
        <taxon>Bacteria</taxon>
        <taxon>Bacillati</taxon>
        <taxon>Bacillota</taxon>
        <taxon>Clostridia</taxon>
        <taxon>Eubacteriales</taxon>
        <taxon>Clostridiaceae</taxon>
        <taxon>Clostridium</taxon>
    </lineage>
</organism>
<keyword evidence="2" id="KW-1185">Reference proteome</keyword>
<evidence type="ECO:0000313" key="2">
    <source>
        <dbReference type="Proteomes" id="UP000002730"/>
    </source>
</evidence>
<dbReference type="InterPro" id="IPR010982">
    <property type="entry name" value="Lambda_DNA-bd_dom_sf"/>
</dbReference>
<dbReference type="RefSeq" id="WP_010074014.1">
    <property type="nucleotide sequence ID" value="NC_014393.1"/>
</dbReference>
<dbReference type="CDD" id="cd00093">
    <property type="entry name" value="HTH_XRE"/>
    <property type="match status" value="1"/>
</dbReference>
<dbReference type="InterPro" id="IPR001387">
    <property type="entry name" value="Cro/C1-type_HTH"/>
</dbReference>
<name>D9SLN0_CLOC7</name>
<accession>D9SLN0</accession>
<reference evidence="1 2" key="1">
    <citation type="submission" date="2010-08" db="EMBL/GenBank/DDBJ databases">
        <title>Complete sequence of Clostridium cellulovorans 743B.</title>
        <authorList>
            <consortium name="US DOE Joint Genome Institute"/>
            <person name="Lucas S."/>
            <person name="Copeland A."/>
            <person name="Lapidus A."/>
            <person name="Cheng J.-F."/>
            <person name="Bruce D."/>
            <person name="Goodwin L."/>
            <person name="Pitluck S."/>
            <person name="Chertkov O."/>
            <person name="Detter J.C."/>
            <person name="Han C."/>
            <person name="Tapia R."/>
            <person name="Land M."/>
            <person name="Hauser L."/>
            <person name="Chang Y.-J."/>
            <person name="Jeffries C."/>
            <person name="Kyrpides N."/>
            <person name="Ivanova N."/>
            <person name="Mikhailova N."/>
            <person name="Hemme C.L."/>
            <person name="Woyke T."/>
        </authorList>
    </citation>
    <scope>NUCLEOTIDE SEQUENCE [LARGE SCALE GENOMIC DNA]</scope>
    <source>
        <strain evidence="2">ATCC 35296 / DSM 3052 / OCM 3 / 743B</strain>
    </source>
</reference>
<protein>
    <submittedName>
        <fullName evidence="1">Uncharacterized protein</fullName>
    </submittedName>
</protein>
<sequence>MAKYESFKAYLEDNFIDDMMARLSSFVVTQPKDSFENDVISYVTWVSLQDIHVSGVTFKDMGNDELEIRATVDADIEVAGKTRYGQETFEDCKCYNIFFRALLQNGLHNVRITNVSEYDVSRYERDRSLSQNLVPYMYEEDVERHAEDFLRRHYPKALMQPMALPVEEIVASMGMKLYFAPLEEGVFGKTYFGSEKVIVYTNILRKETCEIVTEPGTMLINPNVYFMYNIGTANNTIIHECVHWDRHRKPFELQKILQGDCNHISCEIVEVYEGIPQDAPALKWMEWQANQLAPRILMPAEMTKRKLDECLHRLHAEYPMMRNAELMELAVGELATFFMVSAIAAKIRVIELGYDEAHGVQVFSDGKYLPPFSFAKGTLGKNQTFVIDEKNAIFVIFMDPVLRELFIDGKIIYANSMVCLNTAKYIELNENDMPILTRYALEHVDECCFVFDRNISASTSYSDTFYRRCFLCRDVTSDTFIEANYNPNHKDNQGKITRRDELSKVVVSSGKIAEIMEELPQGFGKTLKYHMERLDVNESELSYRSNISTQTISKYINQGSCEKKYANVVAICKALYMNPVFMEDLLAKAGFDKKYDQVAYFVKFLIWNHPDDSVEEWQSKIDDAHVNLKLPERKE</sequence>
<dbReference type="OrthoDB" id="581382at2"/>
<dbReference type="GO" id="GO:0003677">
    <property type="term" value="F:DNA binding"/>
    <property type="evidence" value="ECO:0007669"/>
    <property type="project" value="InterPro"/>
</dbReference>
<dbReference type="STRING" id="573061.Clocel_4004"/>
<dbReference type="AlphaFoldDB" id="D9SLN0"/>